<reference evidence="1" key="1">
    <citation type="journal article" date="2021" name="Proc. Natl. Acad. Sci. U.S.A.">
        <title>A Catalog of Tens of Thousands of Viruses from Human Metagenomes Reveals Hidden Associations with Chronic Diseases.</title>
        <authorList>
            <person name="Tisza M.J."/>
            <person name="Buck C.B."/>
        </authorList>
    </citation>
    <scope>NUCLEOTIDE SEQUENCE</scope>
    <source>
        <strain evidence="1">Ctxc31</strain>
    </source>
</reference>
<name>A0A8S5MMV7_9CAUD</name>
<proteinExistence type="predicted"/>
<accession>A0A8S5MMV7</accession>
<evidence type="ECO:0000313" key="1">
    <source>
        <dbReference type="EMBL" id="DAD83568.1"/>
    </source>
</evidence>
<sequence>MRTYFAQVETRYKAIKECPFTPAVIAKVYGGFICFESTSDYDTWKNQK</sequence>
<protein>
    <submittedName>
        <fullName evidence="1">Uncharacterized protein</fullName>
    </submittedName>
</protein>
<organism evidence="1">
    <name type="scientific">Siphoviridae sp. ctxc31</name>
    <dbReference type="NCBI Taxonomy" id="2826520"/>
    <lineage>
        <taxon>Viruses</taxon>
        <taxon>Duplodnaviria</taxon>
        <taxon>Heunggongvirae</taxon>
        <taxon>Uroviricota</taxon>
        <taxon>Caudoviricetes</taxon>
    </lineage>
</organism>
<dbReference type="EMBL" id="BK014938">
    <property type="protein sequence ID" value="DAD83568.1"/>
    <property type="molecule type" value="Genomic_DNA"/>
</dbReference>